<accession>A0A8S9ZQ34</accession>
<dbReference type="NCBIfam" id="TIGR02033">
    <property type="entry name" value="D-hydantoinase"/>
    <property type="match status" value="1"/>
</dbReference>
<feature type="modified residue" description="N6-carboxylysine" evidence="9">
    <location>
        <position position="161"/>
    </location>
</feature>
<comment type="catalytic activity">
    <reaction evidence="7">
        <text>5,6-dihydrouracil + H2O = 3-(carbamoylamino)propanoate + H(+)</text>
        <dbReference type="Rhea" id="RHEA:16121"/>
        <dbReference type="ChEBI" id="CHEBI:11892"/>
        <dbReference type="ChEBI" id="CHEBI:15377"/>
        <dbReference type="ChEBI" id="CHEBI:15378"/>
        <dbReference type="ChEBI" id="CHEBI:15901"/>
        <dbReference type="EC" id="3.5.2.2"/>
    </reaction>
</comment>
<dbReference type="EC" id="3.5.2.2" evidence="8"/>
<evidence type="ECO:0000256" key="7">
    <source>
        <dbReference type="ARBA" id="ARBA00036696"/>
    </source>
</evidence>
<proteinExistence type="inferred from homology"/>
<comment type="cofactor">
    <cofactor evidence="1">
        <name>Zn(2+)</name>
        <dbReference type="ChEBI" id="CHEBI:29105"/>
    </cofactor>
</comment>
<feature type="domain" description="Amidohydrolase-related" evidence="10">
    <location>
        <begin position="59"/>
        <end position="436"/>
    </location>
</feature>
<evidence type="ECO:0000256" key="4">
    <source>
        <dbReference type="ARBA" id="ARBA00022723"/>
    </source>
</evidence>
<dbReference type="InterPro" id="IPR006680">
    <property type="entry name" value="Amidohydro-rel"/>
</dbReference>
<dbReference type="PANTHER" id="PTHR11647:SF1">
    <property type="entry name" value="COLLAPSIN RESPONSE MEDIATOR PROTEIN"/>
    <property type="match status" value="1"/>
</dbReference>
<dbReference type="SUPFAM" id="SSF51338">
    <property type="entry name" value="Composite domain of metallo-dependent hydrolases"/>
    <property type="match status" value="2"/>
</dbReference>
<dbReference type="InterPro" id="IPR050378">
    <property type="entry name" value="Metallo-dep_Hydrolases_sf"/>
</dbReference>
<reference evidence="11" key="1">
    <citation type="journal article" date="2020" name="Ecol. Evol.">
        <title>Genome structure and content of the rice root-knot nematode (Meloidogyne graminicola).</title>
        <authorList>
            <person name="Phan N.T."/>
            <person name="Danchin E.G.J."/>
            <person name="Klopp C."/>
            <person name="Perfus-Barbeoch L."/>
            <person name="Kozlowski D.K."/>
            <person name="Koutsovoulos G.D."/>
            <person name="Lopez-Roques C."/>
            <person name="Bouchez O."/>
            <person name="Zahm M."/>
            <person name="Besnard G."/>
            <person name="Bellafiore S."/>
        </authorList>
    </citation>
    <scope>NUCLEOTIDE SEQUENCE</scope>
    <source>
        <strain evidence="11">VN-18</strain>
    </source>
</reference>
<dbReference type="InterPro" id="IPR032466">
    <property type="entry name" value="Metal_Hydrolase"/>
</dbReference>
<evidence type="ECO:0000313" key="11">
    <source>
        <dbReference type="EMBL" id="KAF7635519.1"/>
    </source>
</evidence>
<dbReference type="PANTHER" id="PTHR11647">
    <property type="entry name" value="HYDRANTOINASE/DIHYDROPYRIMIDINASE FAMILY MEMBER"/>
    <property type="match status" value="1"/>
</dbReference>
<dbReference type="GO" id="GO:0006208">
    <property type="term" value="P:pyrimidine nucleobase catabolic process"/>
    <property type="evidence" value="ECO:0007669"/>
    <property type="project" value="TreeGrafter"/>
</dbReference>
<dbReference type="Gene3D" id="2.30.40.10">
    <property type="entry name" value="Urease, subunit C, domain 1"/>
    <property type="match status" value="1"/>
</dbReference>
<comment type="caution">
    <text evidence="11">The sequence shown here is derived from an EMBL/GenBank/DDBJ whole genome shotgun (WGS) entry which is preliminary data.</text>
</comment>
<dbReference type="Pfam" id="PF01979">
    <property type="entry name" value="Amidohydro_1"/>
    <property type="match status" value="1"/>
</dbReference>
<dbReference type="Gene3D" id="3.20.20.140">
    <property type="entry name" value="Metal-dependent hydrolases"/>
    <property type="match status" value="1"/>
</dbReference>
<keyword evidence="5" id="KW-0378">Hydrolase</keyword>
<gene>
    <name evidence="11" type="ORF">Mgra_00005061</name>
</gene>
<comment type="PTM">
    <text evidence="9">Carbamylation allows a single lysine to coordinate two divalent metal cations.</text>
</comment>
<dbReference type="Proteomes" id="UP000605970">
    <property type="component" value="Unassembled WGS sequence"/>
</dbReference>
<evidence type="ECO:0000256" key="8">
    <source>
        <dbReference type="ARBA" id="ARBA00039113"/>
    </source>
</evidence>
<keyword evidence="4" id="KW-0479">Metal-binding</keyword>
<protein>
    <recommendedName>
        <fullName evidence="8">dihydropyrimidinase</fullName>
        <ecNumber evidence="8">3.5.2.2</ecNumber>
    </recommendedName>
</protein>
<dbReference type="EMBL" id="JABEBT010000041">
    <property type="protein sequence ID" value="KAF7635519.1"/>
    <property type="molecule type" value="Genomic_DNA"/>
</dbReference>
<dbReference type="OrthoDB" id="10258955at2759"/>
<dbReference type="GO" id="GO:0046872">
    <property type="term" value="F:metal ion binding"/>
    <property type="evidence" value="ECO:0007669"/>
    <property type="project" value="UniProtKB-KW"/>
</dbReference>
<evidence type="ECO:0000256" key="2">
    <source>
        <dbReference type="ARBA" id="ARBA00008829"/>
    </source>
</evidence>
<sequence>MNSSKQQILIFGGTIVNNDCMFKSDVLIQGNKIITVREGLKSEFNNLNNVEIIDATDRLVIPGGIDPHTHMQLPFMGTVAADDFYYGTRAALAGGTTMIIDFAIPTKTSTPIEAYKQWREWADNKVCCDYSLSMAITNWNEKIAKDMELLVTPEFGINSFKFFLAYENVFMVNDKQFYQGLKQCAKLKALARVHAENGQIISEKQKELLEKGITGPEGHTQSRPEQLEVEATNRACIIAKMANCPLYVVHVMTKGAALAIVNQRQCSGGLPIFGEPIAAGLALDGSHYFNKDFSHAAAYVLSPPLSKDPSTPNALMDLLACGQLDLIATDNCTFTCKQKLMGLNDFTKIPNGVNGVEDRMSLVWEKGVCTGKLNPMRFVDVTSSVAAKIFNIYPKKGRIQEGSDADIVIWNPTASRKISAKTHHHATDFNVFEGMVVHGVAEVTISRGRIVWNCGEFNVDKGWGKFVPLLNNCPFVFGTQEILEKANEQIKINRKNN</sequence>
<comment type="similarity">
    <text evidence="2">Belongs to the metallo-dependent hydrolases superfamily. Hydantoinase/dihydropyrimidinase family.</text>
</comment>
<keyword evidence="12" id="KW-1185">Reference proteome</keyword>
<dbReference type="InterPro" id="IPR011778">
    <property type="entry name" value="Hydantoinase/dihydroPyrase"/>
</dbReference>
<evidence type="ECO:0000256" key="3">
    <source>
        <dbReference type="ARBA" id="ARBA00011881"/>
    </source>
</evidence>
<dbReference type="CDD" id="cd01314">
    <property type="entry name" value="D-HYD"/>
    <property type="match status" value="1"/>
</dbReference>
<organism evidence="11 12">
    <name type="scientific">Meloidogyne graminicola</name>
    <dbReference type="NCBI Taxonomy" id="189291"/>
    <lineage>
        <taxon>Eukaryota</taxon>
        <taxon>Metazoa</taxon>
        <taxon>Ecdysozoa</taxon>
        <taxon>Nematoda</taxon>
        <taxon>Chromadorea</taxon>
        <taxon>Rhabditida</taxon>
        <taxon>Tylenchina</taxon>
        <taxon>Tylenchomorpha</taxon>
        <taxon>Tylenchoidea</taxon>
        <taxon>Meloidogynidae</taxon>
        <taxon>Meloidogyninae</taxon>
        <taxon>Meloidogyne</taxon>
    </lineage>
</organism>
<comment type="subunit">
    <text evidence="3">Homotetramer.</text>
</comment>
<name>A0A8S9ZQ34_9BILA</name>
<dbReference type="InterPro" id="IPR011059">
    <property type="entry name" value="Metal-dep_hydrolase_composite"/>
</dbReference>
<dbReference type="FunFam" id="3.20.20.140:FF:000001">
    <property type="entry name" value="Dihydropyrimidinase like 3"/>
    <property type="match status" value="1"/>
</dbReference>
<keyword evidence="6" id="KW-0862">Zinc</keyword>
<evidence type="ECO:0000256" key="5">
    <source>
        <dbReference type="ARBA" id="ARBA00022801"/>
    </source>
</evidence>
<evidence type="ECO:0000313" key="12">
    <source>
        <dbReference type="Proteomes" id="UP000605970"/>
    </source>
</evidence>
<dbReference type="GO" id="GO:0005829">
    <property type="term" value="C:cytosol"/>
    <property type="evidence" value="ECO:0007669"/>
    <property type="project" value="TreeGrafter"/>
</dbReference>
<evidence type="ECO:0000256" key="9">
    <source>
        <dbReference type="PIRSR" id="PIRSR611778-50"/>
    </source>
</evidence>
<dbReference type="SUPFAM" id="SSF51556">
    <property type="entry name" value="Metallo-dependent hydrolases"/>
    <property type="match status" value="1"/>
</dbReference>
<evidence type="ECO:0000259" key="10">
    <source>
        <dbReference type="Pfam" id="PF01979"/>
    </source>
</evidence>
<evidence type="ECO:0000256" key="6">
    <source>
        <dbReference type="ARBA" id="ARBA00022833"/>
    </source>
</evidence>
<evidence type="ECO:0000256" key="1">
    <source>
        <dbReference type="ARBA" id="ARBA00001947"/>
    </source>
</evidence>
<dbReference type="GO" id="GO:0004157">
    <property type="term" value="F:dihydropyrimidinase activity"/>
    <property type="evidence" value="ECO:0007669"/>
    <property type="project" value="UniProtKB-EC"/>
</dbReference>
<dbReference type="AlphaFoldDB" id="A0A8S9ZQ34"/>